<proteinExistence type="predicted"/>
<dbReference type="EMBL" id="MZ334525">
    <property type="protein sequence ID" value="UBF23228.1"/>
    <property type="molecule type" value="Genomic_DNA"/>
</dbReference>
<reference evidence="1" key="1">
    <citation type="submission" date="2021-05" db="EMBL/GenBank/DDBJ databases">
        <title>Diversity, taxonomy and evolution of archaeal viruses of the class Caudoviricetes.</title>
        <authorList>
            <person name="Liu Y."/>
            <person name="Demina T.A."/>
            <person name="Roux S."/>
            <person name="Aiewsakun P."/>
            <person name="Kazlauskas D."/>
            <person name="Simmonds P."/>
            <person name="Prangishvili D."/>
            <person name="Oksanen H.M."/>
            <person name="Krupovic M."/>
        </authorList>
    </citation>
    <scope>NUCLEOTIDE SEQUENCE</scope>
    <source>
        <strain evidence="1">HATV-2/44</strain>
    </source>
</reference>
<accession>A0AAE9BYK7</accession>
<name>A0AAE9BYK7_9CAUD</name>
<organism evidence="1 2">
    <name type="scientific">Haloarcula tailed virus 2</name>
    <dbReference type="NCBI Taxonomy" id="2877989"/>
    <lineage>
        <taxon>Viruses</taxon>
        <taxon>Duplodnaviria</taxon>
        <taxon>Heunggongvirae</taxon>
        <taxon>Uroviricota</taxon>
        <taxon>Caudoviricetes</taxon>
        <taxon>Thumleimavirales</taxon>
        <taxon>Soleiviridae</taxon>
        <taxon>Eilatmyovirus</taxon>
        <taxon>Eilatmyovirus salis</taxon>
        <taxon>Eilatmyovirus HATV2</taxon>
    </lineage>
</organism>
<gene>
    <name evidence="1" type="ORF">HATV-2_gp77</name>
</gene>
<keyword evidence="2" id="KW-1185">Reference proteome</keyword>
<protein>
    <submittedName>
        <fullName evidence="1">Uncharacterized protein</fullName>
    </submittedName>
</protein>
<evidence type="ECO:0000313" key="2">
    <source>
        <dbReference type="Proteomes" id="UP000827814"/>
    </source>
</evidence>
<dbReference type="Proteomes" id="UP000827814">
    <property type="component" value="Segment"/>
</dbReference>
<evidence type="ECO:0000313" key="1">
    <source>
        <dbReference type="EMBL" id="UBF23228.1"/>
    </source>
</evidence>
<sequence length="57" mass="6483">MANAYIEIETTVYNENGDILRQEVSECDETCVELSTKPLDTGTYRVVNKVTDVRVEQ</sequence>